<dbReference type="STRING" id="1794912.AXX12_14050"/>
<evidence type="ECO:0000313" key="2">
    <source>
        <dbReference type="EMBL" id="KYZ75277.1"/>
    </source>
</evidence>
<dbReference type="SUPFAM" id="SSF102114">
    <property type="entry name" value="Radical SAM enzymes"/>
    <property type="match status" value="1"/>
</dbReference>
<dbReference type="InterPro" id="IPR023885">
    <property type="entry name" value="4Fe4S-binding_SPASM_dom"/>
</dbReference>
<dbReference type="PANTHER" id="PTHR11228">
    <property type="entry name" value="RADICAL SAM DOMAIN PROTEIN"/>
    <property type="match status" value="1"/>
</dbReference>
<sequence>MPVELAKKIIDEVSEPEFQRVHGTQAFVLGENGDLFLNKACLEIMRYIRIKCPTMGITIFTNFQNANQAILETIHKEKLVDFVNCNIDSVNEDMYHRIKGIDLSKVLKNLKLFFDLRRQYASNIPVQIYSITLYTYVKAIYDNFGVLPAKADRCMGESIYDDFDETRSYLEKLIDPAIDRVTKVDKVMCWAERERVSKNKDFAKYQCTNLSRVMREAFIAPNGDWYICCYDAKNEVVLGNVGKESLHAVFFSTKRTEIINHLANQRFRSVGGPCCTVNCCQFVGLVNEKECANLFLVTEKAD</sequence>
<protein>
    <recommendedName>
        <fullName evidence="1">4Fe4S-binding SPASM domain-containing protein</fullName>
    </recommendedName>
</protein>
<dbReference type="AlphaFoldDB" id="A0A154BMR6"/>
<dbReference type="Gene3D" id="3.20.20.70">
    <property type="entry name" value="Aldolase class I"/>
    <property type="match status" value="1"/>
</dbReference>
<reference evidence="2 3" key="1">
    <citation type="submission" date="2016-02" db="EMBL/GenBank/DDBJ databases">
        <title>Anaerosporomusa subterraneum gen. nov., sp. nov., a spore-forming obligate anaerobe isolated from saprolite.</title>
        <authorList>
            <person name="Choi J.K."/>
            <person name="Shah M."/>
            <person name="Yee N."/>
        </authorList>
    </citation>
    <scope>NUCLEOTIDE SEQUENCE [LARGE SCALE GENOMIC DNA]</scope>
    <source>
        <strain evidence="2 3">RU4</strain>
    </source>
</reference>
<dbReference type="CDD" id="cd21109">
    <property type="entry name" value="SPASM"/>
    <property type="match status" value="1"/>
</dbReference>
<gene>
    <name evidence="2" type="ORF">AXX12_14050</name>
</gene>
<accession>A0A154BMR6</accession>
<proteinExistence type="predicted"/>
<dbReference type="InterPro" id="IPR058240">
    <property type="entry name" value="rSAM_sf"/>
</dbReference>
<evidence type="ECO:0000313" key="3">
    <source>
        <dbReference type="Proteomes" id="UP000076268"/>
    </source>
</evidence>
<feature type="domain" description="4Fe4S-binding SPASM" evidence="1">
    <location>
        <begin position="214"/>
        <end position="263"/>
    </location>
</feature>
<dbReference type="Proteomes" id="UP000076268">
    <property type="component" value="Unassembled WGS sequence"/>
</dbReference>
<evidence type="ECO:0000259" key="1">
    <source>
        <dbReference type="Pfam" id="PF13186"/>
    </source>
</evidence>
<dbReference type="EMBL" id="LSGP01000025">
    <property type="protein sequence ID" value="KYZ75277.1"/>
    <property type="molecule type" value="Genomic_DNA"/>
</dbReference>
<dbReference type="InterPro" id="IPR050377">
    <property type="entry name" value="Radical_SAM_PqqE_MftC-like"/>
</dbReference>
<dbReference type="Pfam" id="PF13186">
    <property type="entry name" value="SPASM"/>
    <property type="match status" value="1"/>
</dbReference>
<dbReference type="RefSeq" id="WP_066244914.1">
    <property type="nucleotide sequence ID" value="NZ_LSGP01000025.1"/>
</dbReference>
<name>A0A154BMR6_ANASB</name>
<organism evidence="2 3">
    <name type="scientific">Anaerosporomusa subterranea</name>
    <dbReference type="NCBI Taxonomy" id="1794912"/>
    <lineage>
        <taxon>Bacteria</taxon>
        <taxon>Bacillati</taxon>
        <taxon>Bacillota</taxon>
        <taxon>Negativicutes</taxon>
        <taxon>Acetonemataceae</taxon>
        <taxon>Anaerosporomusa</taxon>
    </lineage>
</organism>
<keyword evidence="3" id="KW-1185">Reference proteome</keyword>
<dbReference type="PANTHER" id="PTHR11228:SF34">
    <property type="entry name" value="TUNGSTEN-CONTAINING ALDEHYDE FERREDOXIN OXIDOREDUCTASE COFACTOR MODIFYING PROTEIN"/>
    <property type="match status" value="1"/>
</dbReference>
<dbReference type="InterPro" id="IPR013785">
    <property type="entry name" value="Aldolase_TIM"/>
</dbReference>
<comment type="caution">
    <text evidence="2">The sequence shown here is derived from an EMBL/GenBank/DDBJ whole genome shotgun (WGS) entry which is preliminary data.</text>
</comment>